<organism evidence="2 3">
    <name type="scientific">Malus baccata</name>
    <name type="common">Siberian crab apple</name>
    <name type="synonym">Pyrus baccata</name>
    <dbReference type="NCBI Taxonomy" id="106549"/>
    <lineage>
        <taxon>Eukaryota</taxon>
        <taxon>Viridiplantae</taxon>
        <taxon>Streptophyta</taxon>
        <taxon>Embryophyta</taxon>
        <taxon>Tracheophyta</taxon>
        <taxon>Spermatophyta</taxon>
        <taxon>Magnoliopsida</taxon>
        <taxon>eudicotyledons</taxon>
        <taxon>Gunneridae</taxon>
        <taxon>Pentapetalae</taxon>
        <taxon>rosids</taxon>
        <taxon>fabids</taxon>
        <taxon>Rosales</taxon>
        <taxon>Rosaceae</taxon>
        <taxon>Amygdaloideae</taxon>
        <taxon>Maleae</taxon>
        <taxon>Malus</taxon>
    </lineage>
</organism>
<reference evidence="2 3" key="1">
    <citation type="journal article" date="2019" name="G3 (Bethesda)">
        <title>Sequencing of a Wild Apple (Malus baccata) Genome Unravels the Differences Between Cultivated and Wild Apple Species Regarding Disease Resistance and Cold Tolerance.</title>
        <authorList>
            <person name="Chen X."/>
        </authorList>
    </citation>
    <scope>NUCLEOTIDE SEQUENCE [LARGE SCALE GENOMIC DNA]</scope>
    <source>
        <strain evidence="3">cv. Shandingzi</strain>
        <tissue evidence="2">Leaves</tissue>
    </source>
</reference>
<comment type="caution">
    <text evidence="2">The sequence shown here is derived from an EMBL/GenBank/DDBJ whole genome shotgun (WGS) entry which is preliminary data.</text>
</comment>
<accession>A0A540NAL8</accession>
<sequence length="131" mass="14782">MISKHTLEKQSDNDSRSQPLNEEMDLVYEDKPSSQTFEDLEKKFLDDIRNLAKEQSDAEDAENAWHREDVSGEQAGESLIAISYPLADQVLDLSFLPALLDRVAAANRDGHEKYVSELMSISNLQSPDIKT</sequence>
<feature type="compositionally biased region" description="Basic and acidic residues" evidence="1">
    <location>
        <begin position="1"/>
        <end position="15"/>
    </location>
</feature>
<dbReference type="InterPro" id="IPR049198">
    <property type="entry name" value="DUF6865"/>
</dbReference>
<dbReference type="AlphaFoldDB" id="A0A540NAL8"/>
<evidence type="ECO:0000313" key="3">
    <source>
        <dbReference type="Proteomes" id="UP000315295"/>
    </source>
</evidence>
<gene>
    <name evidence="2" type="ORF">C1H46_006353</name>
</gene>
<name>A0A540NAL8_MALBA</name>
<dbReference type="Pfam" id="PF21737">
    <property type="entry name" value="DUF6865"/>
    <property type="match status" value="1"/>
</dbReference>
<dbReference type="EMBL" id="VIEB01000076">
    <property type="protein sequence ID" value="TQE08079.1"/>
    <property type="molecule type" value="Genomic_DNA"/>
</dbReference>
<proteinExistence type="predicted"/>
<evidence type="ECO:0000256" key="1">
    <source>
        <dbReference type="SAM" id="MobiDB-lite"/>
    </source>
</evidence>
<feature type="region of interest" description="Disordered" evidence="1">
    <location>
        <begin position="1"/>
        <end position="34"/>
    </location>
</feature>
<dbReference type="PANTHER" id="PTHR35282:SF11">
    <property type="entry name" value="EG5651"/>
    <property type="match status" value="1"/>
</dbReference>
<dbReference type="PANTHER" id="PTHR35282">
    <property type="entry name" value="F5D14.24 PROTEIN"/>
    <property type="match status" value="1"/>
</dbReference>
<evidence type="ECO:0000313" key="2">
    <source>
        <dbReference type="EMBL" id="TQE08079.1"/>
    </source>
</evidence>
<protein>
    <submittedName>
        <fullName evidence="2">Uncharacterized protein</fullName>
    </submittedName>
</protein>
<dbReference type="Proteomes" id="UP000315295">
    <property type="component" value="Unassembled WGS sequence"/>
</dbReference>
<dbReference type="STRING" id="106549.A0A540NAL8"/>
<keyword evidence="3" id="KW-1185">Reference proteome</keyword>